<gene>
    <name evidence="4" type="ORF">QQ020_08125</name>
</gene>
<dbReference type="InterPro" id="IPR013105">
    <property type="entry name" value="TPR_2"/>
</dbReference>
<dbReference type="Proteomes" id="UP001172083">
    <property type="component" value="Unassembled WGS sequence"/>
</dbReference>
<keyword evidence="5" id="KW-1185">Reference proteome</keyword>
<accession>A0ABT8L2Q2</accession>
<name>A0ABT8L2Q2_9BACT</name>
<feature type="repeat" description="TPR" evidence="3">
    <location>
        <begin position="21"/>
        <end position="54"/>
    </location>
</feature>
<organism evidence="4 5">
    <name type="scientific">Agaribacillus aureus</name>
    <dbReference type="NCBI Taxonomy" id="3051825"/>
    <lineage>
        <taxon>Bacteria</taxon>
        <taxon>Pseudomonadati</taxon>
        <taxon>Bacteroidota</taxon>
        <taxon>Cytophagia</taxon>
        <taxon>Cytophagales</taxon>
        <taxon>Splendidivirgaceae</taxon>
        <taxon>Agaribacillus</taxon>
    </lineage>
</organism>
<dbReference type="PROSITE" id="PS50005">
    <property type="entry name" value="TPR"/>
    <property type="match status" value="4"/>
</dbReference>
<reference evidence="4" key="1">
    <citation type="submission" date="2023-06" db="EMBL/GenBank/DDBJ databases">
        <title>Genomic of Agaribacillus aureum.</title>
        <authorList>
            <person name="Wang G."/>
        </authorList>
    </citation>
    <scope>NUCLEOTIDE SEQUENCE</scope>
    <source>
        <strain evidence="4">BMA12</strain>
    </source>
</reference>
<dbReference type="Gene3D" id="1.25.40.10">
    <property type="entry name" value="Tetratricopeptide repeat domain"/>
    <property type="match status" value="2"/>
</dbReference>
<dbReference type="PROSITE" id="PS51257">
    <property type="entry name" value="PROKAR_LIPOPROTEIN"/>
    <property type="match status" value="1"/>
</dbReference>
<feature type="repeat" description="TPR" evidence="3">
    <location>
        <begin position="157"/>
        <end position="190"/>
    </location>
</feature>
<sequence>MIKYILGGLIWVGLVSCSPSEQELLNAGISKFETENYEDAVAYFDKALALNPKNIKTYNAKSFALFALKKYEKVVENNLEAIKFDSSDYKPYYNMANARLELNQVEAAIKDYAKALQIKPNEADIYLNRGTGYYRLGAYFEAIQDFNFAQKLDENLPFVFYNRAKTYLKVDSIDLAIEDLTKMVTMMPNHGEAHYWLGLSRILQGNSEEGCLSLKKSRAMGFKNATEAINKNCQ</sequence>
<dbReference type="PANTHER" id="PTHR44858">
    <property type="entry name" value="TETRATRICOPEPTIDE REPEAT PROTEIN 6"/>
    <property type="match status" value="1"/>
</dbReference>
<dbReference type="RefSeq" id="WP_346757340.1">
    <property type="nucleotide sequence ID" value="NZ_JAUJEB010000001.1"/>
</dbReference>
<dbReference type="InterPro" id="IPR011990">
    <property type="entry name" value="TPR-like_helical_dom_sf"/>
</dbReference>
<dbReference type="PANTHER" id="PTHR44858:SF1">
    <property type="entry name" value="UDP-N-ACETYLGLUCOSAMINE--PEPTIDE N-ACETYLGLUCOSAMINYLTRANSFERASE SPINDLY-RELATED"/>
    <property type="match status" value="1"/>
</dbReference>
<evidence type="ECO:0000313" key="4">
    <source>
        <dbReference type="EMBL" id="MDN5212014.1"/>
    </source>
</evidence>
<evidence type="ECO:0000313" key="5">
    <source>
        <dbReference type="Proteomes" id="UP001172083"/>
    </source>
</evidence>
<dbReference type="Pfam" id="PF07719">
    <property type="entry name" value="TPR_2"/>
    <property type="match status" value="1"/>
</dbReference>
<dbReference type="SMART" id="SM00028">
    <property type="entry name" value="TPR"/>
    <property type="match status" value="5"/>
</dbReference>
<dbReference type="InterPro" id="IPR019734">
    <property type="entry name" value="TPR_rpt"/>
</dbReference>
<feature type="repeat" description="TPR" evidence="3">
    <location>
        <begin position="123"/>
        <end position="156"/>
    </location>
</feature>
<evidence type="ECO:0000256" key="3">
    <source>
        <dbReference type="PROSITE-ProRule" id="PRU00339"/>
    </source>
</evidence>
<dbReference type="EMBL" id="JAUJEB010000001">
    <property type="protein sequence ID" value="MDN5212014.1"/>
    <property type="molecule type" value="Genomic_DNA"/>
</dbReference>
<comment type="caution">
    <text evidence="4">The sequence shown here is derived from an EMBL/GenBank/DDBJ whole genome shotgun (WGS) entry which is preliminary data.</text>
</comment>
<feature type="repeat" description="TPR" evidence="3">
    <location>
        <begin position="89"/>
        <end position="122"/>
    </location>
</feature>
<dbReference type="Pfam" id="PF13414">
    <property type="entry name" value="TPR_11"/>
    <property type="match status" value="1"/>
</dbReference>
<protein>
    <submittedName>
        <fullName evidence="4">Tetratricopeptide repeat protein</fullName>
    </submittedName>
</protein>
<dbReference type="InterPro" id="IPR050498">
    <property type="entry name" value="Ycf3"/>
</dbReference>
<dbReference type="SUPFAM" id="SSF48452">
    <property type="entry name" value="TPR-like"/>
    <property type="match status" value="1"/>
</dbReference>
<keyword evidence="2 3" id="KW-0802">TPR repeat</keyword>
<proteinExistence type="predicted"/>
<evidence type="ECO:0000256" key="1">
    <source>
        <dbReference type="ARBA" id="ARBA00022737"/>
    </source>
</evidence>
<keyword evidence="1" id="KW-0677">Repeat</keyword>
<evidence type="ECO:0000256" key="2">
    <source>
        <dbReference type="ARBA" id="ARBA00022803"/>
    </source>
</evidence>